<keyword evidence="3 6" id="KW-0560">Oxidoreductase</keyword>
<protein>
    <recommendedName>
        <fullName evidence="6">Thiol peroxidase</fullName>
        <shortName evidence="6">Tpx</shortName>
        <ecNumber evidence="6">1.11.1.24</ecNumber>
    </recommendedName>
    <alternativeName>
        <fullName evidence="6">Peroxiredoxin tpx</fullName>
        <shortName evidence="6">Prx</shortName>
    </alternativeName>
    <alternativeName>
        <fullName evidence="6">Thioredoxin peroxidase</fullName>
    </alternativeName>
    <alternativeName>
        <fullName evidence="6">Thioredoxin-dependent peroxiredoxin</fullName>
    </alternativeName>
</protein>
<dbReference type="HOGENOM" id="CLU_042529_12_2_7"/>
<evidence type="ECO:0000256" key="3">
    <source>
        <dbReference type="ARBA" id="ARBA00023002"/>
    </source>
</evidence>
<evidence type="ECO:0000256" key="5">
    <source>
        <dbReference type="ARBA" id="ARBA00023284"/>
    </source>
</evidence>
<comment type="catalytic activity">
    <reaction evidence="6">
        <text>a hydroperoxide + [thioredoxin]-dithiol = an alcohol + [thioredoxin]-disulfide + H2O</text>
        <dbReference type="Rhea" id="RHEA:62620"/>
        <dbReference type="Rhea" id="RHEA-COMP:10698"/>
        <dbReference type="Rhea" id="RHEA-COMP:10700"/>
        <dbReference type="ChEBI" id="CHEBI:15377"/>
        <dbReference type="ChEBI" id="CHEBI:29950"/>
        <dbReference type="ChEBI" id="CHEBI:30879"/>
        <dbReference type="ChEBI" id="CHEBI:35924"/>
        <dbReference type="ChEBI" id="CHEBI:50058"/>
        <dbReference type="EC" id="1.11.1.24"/>
    </reaction>
</comment>
<feature type="active site" description="Cysteine sulfenic acid (-SOH) intermediate" evidence="6">
    <location>
        <position position="60"/>
    </location>
</feature>
<dbReference type="EMBL" id="CP000767">
    <property type="protein sequence ID" value="EAU01409.1"/>
    <property type="molecule type" value="Genomic_DNA"/>
</dbReference>
<dbReference type="NCBIfam" id="NF045827">
    <property type="entry name" value="perox_SUH"/>
    <property type="match status" value="1"/>
</dbReference>
<dbReference type="InterPro" id="IPR036249">
    <property type="entry name" value="Thioredoxin-like_sf"/>
</dbReference>
<dbReference type="PROSITE" id="PS51352">
    <property type="entry name" value="THIOREDOXIN_2"/>
    <property type="match status" value="1"/>
</dbReference>
<keyword evidence="4 6" id="KW-1015">Disulfide bond</keyword>
<comment type="function">
    <text evidence="6">Thiol-specific peroxidase that catalyzes the reduction of hydrogen peroxide and organic hydroperoxides to water and alcohols, respectively. Plays a role in cell protection against oxidative stress by detoxifying peroxides.</text>
</comment>
<proteinExistence type="inferred from homology"/>
<dbReference type="InterPro" id="IPR018219">
    <property type="entry name" value="Tpx_CS"/>
</dbReference>
<name>A7H0P5_CAMC5</name>
<comment type="miscellaneous">
    <text evidence="6">The active site is a conserved redox-active cysteine residue, the peroxidatic cysteine (C(P)), which makes the nucleophilic attack on the peroxide substrate. The peroxide oxidizes the C(P)-SH to cysteine sulfenic acid (C(P)-SOH), which then reacts with another cysteine residue, the resolving cysteine (C(R)), to form a disulfide bridge. The disulfide is subsequently reduced by an appropriate electron donor to complete the catalytic cycle. In this atypical 2-Cys peroxiredoxin, C(R) is present in the same subunit to form an intramolecular disulfide. The disulfide is subsequently reduced by thioredoxin.</text>
</comment>
<evidence type="ECO:0000256" key="2">
    <source>
        <dbReference type="ARBA" id="ARBA00022862"/>
    </source>
</evidence>
<dbReference type="GO" id="GO:0008379">
    <property type="term" value="F:thioredoxin peroxidase activity"/>
    <property type="evidence" value="ECO:0007669"/>
    <property type="project" value="UniProtKB-UniRule"/>
</dbReference>
<dbReference type="STRING" id="360105.CCV52592_0642"/>
<keyword evidence="2 6" id="KW-0049">Antioxidant</keyword>
<dbReference type="InterPro" id="IPR050455">
    <property type="entry name" value="Tpx_Peroxidase_subfamily"/>
</dbReference>
<feature type="disulfide bond" description="Redox-active" evidence="6">
    <location>
        <begin position="60"/>
        <end position="94"/>
    </location>
</feature>
<dbReference type="AlphaFoldDB" id="A7H0P5"/>
<evidence type="ECO:0000313" key="9">
    <source>
        <dbReference type="Proteomes" id="UP000006380"/>
    </source>
</evidence>
<organism evidence="8 9">
    <name type="scientific">Campylobacter curvus (strain 525.92)</name>
    <dbReference type="NCBI Taxonomy" id="360105"/>
    <lineage>
        <taxon>Bacteria</taxon>
        <taxon>Pseudomonadati</taxon>
        <taxon>Campylobacterota</taxon>
        <taxon>Epsilonproteobacteria</taxon>
        <taxon>Campylobacterales</taxon>
        <taxon>Campylobacteraceae</taxon>
        <taxon>Campylobacter</taxon>
    </lineage>
</organism>
<dbReference type="InterPro" id="IPR002065">
    <property type="entry name" value="TPX"/>
</dbReference>
<evidence type="ECO:0000256" key="1">
    <source>
        <dbReference type="ARBA" id="ARBA00022559"/>
    </source>
</evidence>
<evidence type="ECO:0000256" key="6">
    <source>
        <dbReference type="HAMAP-Rule" id="MF_00269"/>
    </source>
</evidence>
<dbReference type="PANTHER" id="PTHR43110">
    <property type="entry name" value="THIOL PEROXIDASE"/>
    <property type="match status" value="1"/>
</dbReference>
<evidence type="ECO:0000256" key="4">
    <source>
        <dbReference type="ARBA" id="ARBA00023157"/>
    </source>
</evidence>
<keyword evidence="9" id="KW-1185">Reference proteome</keyword>
<dbReference type="RefSeq" id="WP_011992771.1">
    <property type="nucleotide sequence ID" value="NC_009715.2"/>
</dbReference>
<dbReference type="KEGG" id="ccv:CCV52592_0642"/>
<feature type="domain" description="Thioredoxin" evidence="7">
    <location>
        <begin position="18"/>
        <end position="170"/>
    </location>
</feature>
<dbReference type="Proteomes" id="UP000006380">
    <property type="component" value="Chromosome"/>
</dbReference>
<comment type="subunit">
    <text evidence="6">Homodimer.</text>
</comment>
<dbReference type="PANTHER" id="PTHR43110:SF1">
    <property type="entry name" value="THIOL PEROXIDASE"/>
    <property type="match status" value="1"/>
</dbReference>
<keyword evidence="1 6" id="KW-0575">Peroxidase</keyword>
<gene>
    <name evidence="6 8" type="primary">tpx</name>
    <name evidence="8" type="ORF">CCV52592_0642</name>
</gene>
<evidence type="ECO:0000259" key="7">
    <source>
        <dbReference type="PROSITE" id="PS51352"/>
    </source>
</evidence>
<dbReference type="SUPFAM" id="SSF52833">
    <property type="entry name" value="Thioredoxin-like"/>
    <property type="match status" value="1"/>
</dbReference>
<dbReference type="InterPro" id="IPR054826">
    <property type="entry name" value="Perox_SUH"/>
</dbReference>
<dbReference type="CDD" id="cd03014">
    <property type="entry name" value="PRX_Atyp2cys"/>
    <property type="match status" value="1"/>
</dbReference>
<dbReference type="Gene3D" id="3.40.30.10">
    <property type="entry name" value="Glutaredoxin"/>
    <property type="match status" value="1"/>
</dbReference>
<dbReference type="NCBIfam" id="NF001808">
    <property type="entry name" value="PRK00522.1"/>
    <property type="match status" value="1"/>
</dbReference>
<dbReference type="EC" id="1.11.1.24" evidence="6"/>
<dbReference type="InterPro" id="IPR013766">
    <property type="entry name" value="Thioredoxin_domain"/>
</dbReference>
<dbReference type="PROSITE" id="PS01265">
    <property type="entry name" value="TPX"/>
    <property type="match status" value="1"/>
</dbReference>
<dbReference type="OrthoDB" id="9781543at2"/>
<dbReference type="Pfam" id="PF08534">
    <property type="entry name" value="Redoxin"/>
    <property type="match status" value="1"/>
</dbReference>
<dbReference type="HAMAP" id="MF_00269">
    <property type="entry name" value="Tpx"/>
    <property type="match status" value="1"/>
</dbReference>
<dbReference type="InterPro" id="IPR013740">
    <property type="entry name" value="Redoxin"/>
</dbReference>
<reference evidence="8" key="1">
    <citation type="submission" date="2016-07" db="EMBL/GenBank/DDBJ databases">
        <title>Comparative genomics of the Campylobacter concisus group.</title>
        <authorList>
            <person name="Miller W.G."/>
            <person name="Yee E."/>
            <person name="Chapman M.H."/>
            <person name="Huynh S."/>
            <person name="Bono J.L."/>
            <person name="On S.L.W."/>
            <person name="StLeger J."/>
            <person name="Foster G."/>
            <person name="Parker C.T."/>
        </authorList>
    </citation>
    <scope>NUCLEOTIDE SEQUENCE</scope>
    <source>
        <strain evidence="8">525.92</strain>
    </source>
</reference>
<accession>A7H0P5</accession>
<comment type="similarity">
    <text evidence="6">Belongs to the peroxiredoxin family. Tpx subfamily.</text>
</comment>
<evidence type="ECO:0000313" key="8">
    <source>
        <dbReference type="EMBL" id="EAU01409.1"/>
    </source>
</evidence>
<sequence>MATTKFKGSVVNLGTNSVSVGEKAPIVKVVGKDLSDIQIGGEQGVVQIVVAVPSLDTDVCAMEAKKFNVKAASIQNAQLILISMDLPFAMGRFCQAEGIENVKVASDFRAKEFAKAYGVLIEDGVLTGLTARAVFVIDASGVITYKEIVAEIADEPDYEAALKAINEAASTCCGS</sequence>
<keyword evidence="5 6" id="KW-0676">Redox-active center</keyword>